<reference evidence="2" key="1">
    <citation type="submission" date="2017-03" db="EMBL/GenBank/DDBJ databases">
        <authorList>
            <person name="Monnet C."/>
        </authorList>
    </citation>
    <scope>NUCLEOTIDE SEQUENCE [LARGE SCALE GENOMIC DNA]</scope>
    <source>
        <strain evidence="2">Mu101</strain>
    </source>
</reference>
<proteinExistence type="predicted"/>
<dbReference type="Proteomes" id="UP000234498">
    <property type="component" value="Unassembled WGS sequence"/>
</dbReference>
<organism evidence="1 2">
    <name type="scientific">Brevibacterium linens</name>
    <dbReference type="NCBI Taxonomy" id="1703"/>
    <lineage>
        <taxon>Bacteria</taxon>
        <taxon>Bacillati</taxon>
        <taxon>Actinomycetota</taxon>
        <taxon>Actinomycetes</taxon>
        <taxon>Micrococcales</taxon>
        <taxon>Brevibacteriaceae</taxon>
        <taxon>Brevibacterium</taxon>
    </lineage>
</organism>
<evidence type="ECO:0000313" key="1">
    <source>
        <dbReference type="EMBL" id="SMX98929.1"/>
    </source>
</evidence>
<evidence type="ECO:0000313" key="2">
    <source>
        <dbReference type="Proteomes" id="UP000234498"/>
    </source>
</evidence>
<gene>
    <name evidence="1" type="ORF">BLIN101_03336</name>
</gene>
<sequence>MKTAEDAPGNGQAKGETMDDQLDLLDQIAGETRGTNAQDRARKQTVLVALRDHMSNSLQFVAALGPDWQLNYSHYGITDNTHCEWNQHGLRVSTGRDTAYMPWDELAELVENHPDRPGVVDYYRSVPHEKSIAFAQHTFALTRPHALSTEPAPHQSWIDDDHNRPGWNDRLEAWTTTITILNNALKEVAA</sequence>
<name>A0A2H1KH01_BRELN</name>
<protein>
    <submittedName>
        <fullName evidence="1">Uncharacterized protein</fullName>
    </submittedName>
</protein>
<accession>A0A2H1KH01</accession>
<dbReference type="AlphaFoldDB" id="A0A2H1KH01"/>
<dbReference type="EMBL" id="FXZA01000037">
    <property type="protein sequence ID" value="SMX98929.1"/>
    <property type="molecule type" value="Genomic_DNA"/>
</dbReference>